<evidence type="ECO:0000313" key="4">
    <source>
        <dbReference type="Proteomes" id="UP001501509"/>
    </source>
</evidence>
<protein>
    <recommendedName>
        <fullName evidence="2">Histidine kinase/HSP90-like ATPase domain-containing protein</fullName>
    </recommendedName>
</protein>
<keyword evidence="4" id="KW-1185">Reference proteome</keyword>
<dbReference type="InterPro" id="IPR036890">
    <property type="entry name" value="HATPase_C_sf"/>
</dbReference>
<name>A0ABP6CDL3_9ACTN</name>
<evidence type="ECO:0000256" key="1">
    <source>
        <dbReference type="ARBA" id="ARBA00022527"/>
    </source>
</evidence>
<keyword evidence="1" id="KW-0808">Transferase</keyword>
<dbReference type="CDD" id="cd16936">
    <property type="entry name" value="HATPase_RsbW-like"/>
    <property type="match status" value="1"/>
</dbReference>
<dbReference type="PANTHER" id="PTHR35526">
    <property type="entry name" value="ANTI-SIGMA-F FACTOR RSBW-RELATED"/>
    <property type="match status" value="1"/>
</dbReference>
<gene>
    <name evidence="3" type="ORF">GCM10010411_58970</name>
</gene>
<accession>A0ABP6CDL3</accession>
<dbReference type="Proteomes" id="UP001501509">
    <property type="component" value="Unassembled WGS sequence"/>
</dbReference>
<sequence>MSITWPLERNEDPFIFTAVLKPVNSAIKEARDIAAFAWSYWKLGDDYIVRLVTSELITNAVRASSHDQLVVLRCYRGAGGCAVIEVWDQSAEPVVMKSADLTSSGGRGIFIVDQLVDEWTVESLAEGGKLVRVMINPERIAEL</sequence>
<dbReference type="EMBL" id="BAAATD010000008">
    <property type="protein sequence ID" value="GAA2616111.1"/>
    <property type="molecule type" value="Genomic_DNA"/>
</dbReference>
<organism evidence="3 4">
    <name type="scientific">Actinomadura fulvescens</name>
    <dbReference type="NCBI Taxonomy" id="46160"/>
    <lineage>
        <taxon>Bacteria</taxon>
        <taxon>Bacillati</taxon>
        <taxon>Actinomycetota</taxon>
        <taxon>Actinomycetes</taxon>
        <taxon>Streptosporangiales</taxon>
        <taxon>Thermomonosporaceae</taxon>
        <taxon>Actinomadura</taxon>
    </lineage>
</organism>
<dbReference type="SUPFAM" id="SSF55874">
    <property type="entry name" value="ATPase domain of HSP90 chaperone/DNA topoisomerase II/histidine kinase"/>
    <property type="match status" value="1"/>
</dbReference>
<dbReference type="RefSeq" id="WP_344545719.1">
    <property type="nucleotide sequence ID" value="NZ_BAAATD010000008.1"/>
</dbReference>
<dbReference type="PANTHER" id="PTHR35526:SF3">
    <property type="entry name" value="ANTI-SIGMA-F FACTOR RSBW"/>
    <property type="match status" value="1"/>
</dbReference>
<keyword evidence="1" id="KW-0418">Kinase</keyword>
<dbReference type="Gene3D" id="3.30.565.10">
    <property type="entry name" value="Histidine kinase-like ATPase, C-terminal domain"/>
    <property type="match status" value="1"/>
</dbReference>
<dbReference type="Pfam" id="PF13581">
    <property type="entry name" value="HATPase_c_2"/>
    <property type="match status" value="1"/>
</dbReference>
<feature type="domain" description="Histidine kinase/HSP90-like ATPase" evidence="2">
    <location>
        <begin position="28"/>
        <end position="133"/>
    </location>
</feature>
<proteinExistence type="predicted"/>
<reference evidence="4" key="1">
    <citation type="journal article" date="2019" name="Int. J. Syst. Evol. Microbiol.">
        <title>The Global Catalogue of Microorganisms (GCM) 10K type strain sequencing project: providing services to taxonomists for standard genome sequencing and annotation.</title>
        <authorList>
            <consortium name="The Broad Institute Genomics Platform"/>
            <consortium name="The Broad Institute Genome Sequencing Center for Infectious Disease"/>
            <person name="Wu L."/>
            <person name="Ma J."/>
        </authorList>
    </citation>
    <scope>NUCLEOTIDE SEQUENCE [LARGE SCALE GENOMIC DNA]</scope>
    <source>
        <strain evidence="4">JCM 6833</strain>
    </source>
</reference>
<keyword evidence="1" id="KW-0723">Serine/threonine-protein kinase</keyword>
<dbReference type="InterPro" id="IPR050267">
    <property type="entry name" value="Anti-sigma-factor_SerPK"/>
</dbReference>
<comment type="caution">
    <text evidence="3">The sequence shown here is derived from an EMBL/GenBank/DDBJ whole genome shotgun (WGS) entry which is preliminary data.</text>
</comment>
<dbReference type="InterPro" id="IPR003594">
    <property type="entry name" value="HATPase_dom"/>
</dbReference>
<evidence type="ECO:0000313" key="3">
    <source>
        <dbReference type="EMBL" id="GAA2616111.1"/>
    </source>
</evidence>
<evidence type="ECO:0000259" key="2">
    <source>
        <dbReference type="Pfam" id="PF13581"/>
    </source>
</evidence>